<keyword evidence="6" id="KW-0812">Transmembrane</keyword>
<feature type="domain" description="4Fe-4S ferredoxin-type" evidence="7">
    <location>
        <begin position="362"/>
        <end position="392"/>
    </location>
</feature>
<evidence type="ECO:0000256" key="1">
    <source>
        <dbReference type="ARBA" id="ARBA00022485"/>
    </source>
</evidence>
<dbReference type="PANTHER" id="PTHR43255">
    <property type="entry name" value="IRON-SULFUR-BINDING OXIDOREDUCTASE FADF-RELATED-RELATED"/>
    <property type="match status" value="1"/>
</dbReference>
<keyword evidence="2" id="KW-0479">Metal-binding</keyword>
<reference evidence="9" key="1">
    <citation type="journal article" date="2019" name="Int. J. Syst. Evol. Microbiol.">
        <title>The Global Catalogue of Microorganisms (GCM) 10K type strain sequencing project: providing services to taxonomists for standard genome sequencing and annotation.</title>
        <authorList>
            <consortium name="The Broad Institute Genomics Platform"/>
            <consortium name="The Broad Institute Genome Sequencing Center for Infectious Disease"/>
            <person name="Wu L."/>
            <person name="Ma J."/>
        </authorList>
    </citation>
    <scope>NUCLEOTIDE SEQUENCE [LARGE SCALE GENOMIC DNA]</scope>
    <source>
        <strain evidence="9">CGMCC 1.15180</strain>
    </source>
</reference>
<evidence type="ECO:0000256" key="6">
    <source>
        <dbReference type="SAM" id="Phobius"/>
    </source>
</evidence>
<organism evidence="8 9">
    <name type="scientific">Belliella marina</name>
    <dbReference type="NCBI Taxonomy" id="1644146"/>
    <lineage>
        <taxon>Bacteria</taxon>
        <taxon>Pseudomonadati</taxon>
        <taxon>Bacteroidota</taxon>
        <taxon>Cytophagia</taxon>
        <taxon>Cytophagales</taxon>
        <taxon>Cyclobacteriaceae</taxon>
        <taxon>Belliella</taxon>
    </lineage>
</organism>
<dbReference type="SUPFAM" id="SSF103501">
    <property type="entry name" value="Respiratory nitrate reductase 1 gamma chain"/>
    <property type="match status" value="1"/>
</dbReference>
<dbReference type="InterPro" id="IPR017900">
    <property type="entry name" value="4Fe4S_Fe_S_CS"/>
</dbReference>
<evidence type="ECO:0000256" key="2">
    <source>
        <dbReference type="ARBA" id="ARBA00022723"/>
    </source>
</evidence>
<feature type="domain" description="4Fe-4S ferredoxin-type" evidence="7">
    <location>
        <begin position="298"/>
        <end position="329"/>
    </location>
</feature>
<dbReference type="Gene3D" id="1.10.1060.10">
    <property type="entry name" value="Alpha-helical ferredoxin"/>
    <property type="match status" value="1"/>
</dbReference>
<dbReference type="Pfam" id="PF13187">
    <property type="entry name" value="Fer4_9"/>
    <property type="match status" value="1"/>
</dbReference>
<feature type="transmembrane region" description="Helical" evidence="6">
    <location>
        <begin position="109"/>
        <end position="130"/>
    </location>
</feature>
<keyword evidence="3" id="KW-0560">Oxidoreductase</keyword>
<keyword evidence="6" id="KW-1133">Transmembrane helix</keyword>
<proteinExistence type="predicted"/>
<comment type="caution">
    <text evidence="8">The sequence shown here is derived from an EMBL/GenBank/DDBJ whole genome shotgun (WGS) entry which is preliminary data.</text>
</comment>
<feature type="transmembrane region" description="Helical" evidence="6">
    <location>
        <begin position="215"/>
        <end position="233"/>
    </location>
</feature>
<evidence type="ECO:0000256" key="4">
    <source>
        <dbReference type="ARBA" id="ARBA00023004"/>
    </source>
</evidence>
<dbReference type="Proteomes" id="UP001597361">
    <property type="component" value="Unassembled WGS sequence"/>
</dbReference>
<keyword evidence="5" id="KW-0411">Iron-sulfur</keyword>
<evidence type="ECO:0000256" key="5">
    <source>
        <dbReference type="ARBA" id="ARBA00023014"/>
    </source>
</evidence>
<dbReference type="PANTHER" id="PTHR43255:SF1">
    <property type="entry name" value="IRON-SULFUR-BINDING OXIDOREDUCTASE FADF-RELATED"/>
    <property type="match status" value="1"/>
</dbReference>
<dbReference type="PROSITE" id="PS51379">
    <property type="entry name" value="4FE4S_FER_2"/>
    <property type="match status" value="2"/>
</dbReference>
<keyword evidence="6" id="KW-0472">Membrane</keyword>
<dbReference type="Gene3D" id="1.20.950.20">
    <property type="entry name" value="Transmembrane di-heme cytochromes, Chain C"/>
    <property type="match status" value="1"/>
</dbReference>
<keyword evidence="9" id="KW-1185">Reference proteome</keyword>
<evidence type="ECO:0000313" key="8">
    <source>
        <dbReference type="EMBL" id="MFD2035751.1"/>
    </source>
</evidence>
<evidence type="ECO:0000256" key="3">
    <source>
        <dbReference type="ARBA" id="ARBA00023002"/>
    </source>
</evidence>
<evidence type="ECO:0000313" key="9">
    <source>
        <dbReference type="Proteomes" id="UP001597361"/>
    </source>
</evidence>
<name>A0ABW4VNM6_9BACT</name>
<feature type="transmembrane region" description="Helical" evidence="6">
    <location>
        <begin position="6"/>
        <end position="24"/>
    </location>
</feature>
<feature type="transmembrane region" description="Helical" evidence="6">
    <location>
        <begin position="151"/>
        <end position="172"/>
    </location>
</feature>
<gene>
    <name evidence="8" type="ORF">ACFSKL_13185</name>
</gene>
<keyword evidence="1" id="KW-0004">4Fe-4S</keyword>
<evidence type="ECO:0000259" key="7">
    <source>
        <dbReference type="PROSITE" id="PS51379"/>
    </source>
</evidence>
<dbReference type="InterPro" id="IPR017896">
    <property type="entry name" value="4Fe4S_Fe-S-bd"/>
</dbReference>
<protein>
    <submittedName>
        <fullName evidence="8">4Fe-4S dicluster domain-containing protein</fullName>
    </submittedName>
</protein>
<dbReference type="PROSITE" id="PS00198">
    <property type="entry name" value="4FE4S_FER_1"/>
    <property type="match status" value="2"/>
</dbReference>
<sequence>MSILPQIVFLLIFAMAGFILYKRVTYLKRNIFLGKAELRNDQPEERWKTMLLVAFGQKKMFKRIIPAFLHLLIYVAFIIINLEVLEFVIDGITGSHRIFAPFLGGFYGVAMNIFEFLAIAVLVSCFAFLIRRNVTRVERLTKAELIGWPALDANLILIIEIVLMFAILTMNATDQILATRGVEGYTLLNGLFFSDMIQPFFINMGDTALVIIERFAWWFHIVGILAFAIYVTYSKHLHIFLAFPNTWYSNLKPKGEINNMPEVTNEVNMMLGIPVEGSQEPPAEISRFGAKDVNDLSWVNVMNAYSCTECGRCTAECPANITGKKLSPRKIMMDVRDRAEEVGKSIDAGGPGLEDGKSLLGDYTTKEEINACTSCNACVEACPINIDPLSIILQMRRYVAMEESGTPAQWNAMFQNMETSFSPWKFSPSDRFNWAEKVKEEEVK</sequence>
<dbReference type="InterPro" id="IPR051460">
    <property type="entry name" value="HdrC_iron-sulfur_subunit"/>
</dbReference>
<accession>A0ABW4VNM6</accession>
<keyword evidence="4" id="KW-0408">Iron</keyword>
<dbReference type="RefSeq" id="WP_376886681.1">
    <property type="nucleotide sequence ID" value="NZ_JBHUHR010000038.1"/>
</dbReference>
<dbReference type="InterPro" id="IPR036197">
    <property type="entry name" value="NarG-like_sf"/>
</dbReference>
<feature type="transmembrane region" description="Helical" evidence="6">
    <location>
        <begin position="184"/>
        <end position="203"/>
    </location>
</feature>
<dbReference type="SUPFAM" id="SSF46548">
    <property type="entry name" value="alpha-helical ferredoxin"/>
    <property type="match status" value="1"/>
</dbReference>
<feature type="transmembrane region" description="Helical" evidence="6">
    <location>
        <begin position="67"/>
        <end position="89"/>
    </location>
</feature>
<dbReference type="EMBL" id="JBHUHR010000038">
    <property type="protein sequence ID" value="MFD2035751.1"/>
    <property type="molecule type" value="Genomic_DNA"/>
</dbReference>
<dbReference type="InterPro" id="IPR009051">
    <property type="entry name" value="Helical_ferredxn"/>
</dbReference>